<accession>A0AA97APW0</accession>
<dbReference type="InterPro" id="IPR032698">
    <property type="entry name" value="SirB1_N"/>
</dbReference>
<evidence type="ECO:0000256" key="2">
    <source>
        <dbReference type="PROSITE-ProRule" id="PRU00339"/>
    </source>
</evidence>
<keyword evidence="2" id="KW-0802">TPR repeat</keyword>
<dbReference type="PANTHER" id="PTHR31350">
    <property type="entry name" value="SI:DKEY-261L7.2"/>
    <property type="match status" value="1"/>
</dbReference>
<proteinExistence type="inferred from homology"/>
<dbReference type="PANTHER" id="PTHR31350:SF21">
    <property type="entry name" value="F-BOX ONLY PROTEIN 21"/>
    <property type="match status" value="1"/>
</dbReference>
<gene>
    <name evidence="4" type="ORF">HJG54_05455</name>
</gene>
<reference evidence="4" key="1">
    <citation type="submission" date="2020-05" db="EMBL/GenBank/DDBJ databases">
        <authorList>
            <person name="Zhu T."/>
            <person name="Keshari N."/>
            <person name="Lu X."/>
        </authorList>
    </citation>
    <scope>NUCLEOTIDE SEQUENCE</scope>
    <source>
        <strain evidence="4">NK1-12</strain>
    </source>
</reference>
<dbReference type="RefSeq" id="WP_316433801.1">
    <property type="nucleotide sequence ID" value="NZ_CP053586.1"/>
</dbReference>
<dbReference type="InterPro" id="IPR011990">
    <property type="entry name" value="TPR-like_helical_dom_sf"/>
</dbReference>
<protein>
    <submittedName>
        <fullName evidence="4">Tetratricopeptide repeat protein</fullName>
    </submittedName>
</protein>
<name>A0AA97APW0_9CYAN</name>
<dbReference type="PROSITE" id="PS50005">
    <property type="entry name" value="TPR"/>
    <property type="match status" value="1"/>
</dbReference>
<sequence>MEFSLARQRFYQEIHQPDAEINLGRAALYLAQEEYPELDVEEYLNAIDTMAAEVAERLPPQRYPLRIIQTINQYLFADLKFRGNTDQYYDPRNSYLNQVIDRRTGIPITLSLIYLEIAARIDFPMVGINMPGHFLIRPVGEGMQIFVDPFHQGEVLFAEDCQDRLSQIFSRPMQMQPEQLPAISPQQFLARMLGNLKAIYLSKGKIQKALAAIDRILLLFPDSITDRRDRGLLYYQLGRWPEACRELETYLAEEPLATDTGLIRSLLQRMQNSEGAE</sequence>
<dbReference type="EMBL" id="CP053586">
    <property type="protein sequence ID" value="WNZ22368.1"/>
    <property type="molecule type" value="Genomic_DNA"/>
</dbReference>
<feature type="domain" description="Protein SirB1 N-terminal" evidence="3">
    <location>
        <begin position="42"/>
        <end position="193"/>
    </location>
</feature>
<dbReference type="Pfam" id="PF13371">
    <property type="entry name" value="TPR_9"/>
    <property type="match status" value="1"/>
</dbReference>
<organism evidence="4">
    <name type="scientific">Leptolyngbya sp. NK1-12</name>
    <dbReference type="NCBI Taxonomy" id="2547451"/>
    <lineage>
        <taxon>Bacteria</taxon>
        <taxon>Bacillati</taxon>
        <taxon>Cyanobacteriota</taxon>
        <taxon>Cyanophyceae</taxon>
        <taxon>Leptolyngbyales</taxon>
        <taxon>Leptolyngbyaceae</taxon>
        <taxon>Leptolyngbya group</taxon>
        <taxon>Leptolyngbya</taxon>
    </lineage>
</organism>
<dbReference type="SUPFAM" id="SSF48452">
    <property type="entry name" value="TPR-like"/>
    <property type="match status" value="1"/>
</dbReference>
<dbReference type="Pfam" id="PF13369">
    <property type="entry name" value="Transglut_core2"/>
    <property type="match status" value="1"/>
</dbReference>
<dbReference type="InterPro" id="IPR019734">
    <property type="entry name" value="TPR_rpt"/>
</dbReference>
<comment type="similarity">
    <text evidence="1">Belongs to the UPF0162 family.</text>
</comment>
<evidence type="ECO:0000313" key="4">
    <source>
        <dbReference type="EMBL" id="WNZ22368.1"/>
    </source>
</evidence>
<dbReference type="AlphaFoldDB" id="A0AA97APW0"/>
<dbReference type="Gene3D" id="1.25.40.10">
    <property type="entry name" value="Tetratricopeptide repeat domain"/>
    <property type="match status" value="1"/>
</dbReference>
<evidence type="ECO:0000256" key="1">
    <source>
        <dbReference type="ARBA" id="ARBA00007100"/>
    </source>
</evidence>
<evidence type="ECO:0000259" key="3">
    <source>
        <dbReference type="Pfam" id="PF13369"/>
    </source>
</evidence>
<feature type="repeat" description="TPR" evidence="2">
    <location>
        <begin position="190"/>
        <end position="223"/>
    </location>
</feature>